<dbReference type="InterPro" id="IPR032534">
    <property type="entry name" value="EcxA_zinc-bd"/>
</dbReference>
<evidence type="ECO:0000313" key="4">
    <source>
        <dbReference type="EMBL" id="ANO52417.1"/>
    </source>
</evidence>
<organism evidence="4 5">
    <name type="scientific">Woeseia oceani</name>
    <dbReference type="NCBI Taxonomy" id="1548547"/>
    <lineage>
        <taxon>Bacteria</taxon>
        <taxon>Pseudomonadati</taxon>
        <taxon>Pseudomonadota</taxon>
        <taxon>Gammaproteobacteria</taxon>
        <taxon>Woeseiales</taxon>
        <taxon>Woeseiaceae</taxon>
        <taxon>Woeseia</taxon>
    </lineage>
</organism>
<dbReference type="PANTHER" id="PTHR38478">
    <property type="entry name" value="PEPTIDASE M1A AND M12B"/>
    <property type="match status" value="1"/>
</dbReference>
<dbReference type="CDD" id="cd04276">
    <property type="entry name" value="ZnMc_MMP_like_2"/>
    <property type="match status" value="1"/>
</dbReference>
<dbReference type="RefSeq" id="WP_068617708.1">
    <property type="nucleotide sequence ID" value="NZ_CP016268.1"/>
</dbReference>
<dbReference type="Pfam" id="PF16313">
    <property type="entry name" value="DUF4953"/>
    <property type="match status" value="1"/>
</dbReference>
<reference evidence="4 5" key="1">
    <citation type="submission" date="2016-06" db="EMBL/GenBank/DDBJ databases">
        <title>Complete genome sequence of a deep-branching marine Gamma Proteobacterium Woeseia oceani type strain XK5.</title>
        <authorList>
            <person name="Mu D."/>
            <person name="Du Z."/>
        </authorList>
    </citation>
    <scope>NUCLEOTIDE SEQUENCE [LARGE SCALE GENOMIC DNA]</scope>
    <source>
        <strain evidence="4 5">XK5</strain>
    </source>
</reference>
<dbReference type="Proteomes" id="UP000092695">
    <property type="component" value="Chromosome"/>
</dbReference>
<keyword evidence="1" id="KW-0732">Signal</keyword>
<feature type="chain" id="PRO_5008260277" evidence="1">
    <location>
        <begin position="20"/>
        <end position="808"/>
    </location>
</feature>
<dbReference type="OrthoDB" id="9776599at2"/>
<evidence type="ECO:0000259" key="3">
    <source>
        <dbReference type="Pfam" id="PF17148"/>
    </source>
</evidence>
<dbReference type="AlphaFoldDB" id="A0A193LIT4"/>
<dbReference type="PROSITE" id="PS51257">
    <property type="entry name" value="PROKAR_LIPOPROTEIN"/>
    <property type="match status" value="1"/>
</dbReference>
<feature type="signal peptide" evidence="1">
    <location>
        <begin position="1"/>
        <end position="19"/>
    </location>
</feature>
<dbReference type="KEGG" id="woc:BA177_15585"/>
<name>A0A193LIT4_9GAMM</name>
<dbReference type="Pfam" id="PF17148">
    <property type="entry name" value="DUF5117"/>
    <property type="match status" value="1"/>
</dbReference>
<keyword evidence="5" id="KW-1185">Reference proteome</keyword>
<evidence type="ECO:0000259" key="2">
    <source>
        <dbReference type="Pfam" id="PF16313"/>
    </source>
</evidence>
<proteinExistence type="predicted"/>
<dbReference type="SUPFAM" id="SSF55486">
    <property type="entry name" value="Metalloproteases ('zincins'), catalytic domain"/>
    <property type="match status" value="1"/>
</dbReference>
<feature type="domain" description="DUF5117" evidence="3">
    <location>
        <begin position="80"/>
        <end position="277"/>
    </location>
</feature>
<feature type="domain" description="EcxA zinc-binding" evidence="2">
    <location>
        <begin position="402"/>
        <end position="710"/>
    </location>
</feature>
<dbReference type="InterPro" id="IPR033413">
    <property type="entry name" value="DUF5117"/>
</dbReference>
<gene>
    <name evidence="4" type="ORF">BA177_15585</name>
</gene>
<evidence type="ECO:0000256" key="1">
    <source>
        <dbReference type="SAM" id="SignalP"/>
    </source>
</evidence>
<evidence type="ECO:0000313" key="5">
    <source>
        <dbReference type="Proteomes" id="UP000092695"/>
    </source>
</evidence>
<sequence length="808" mass="88019">MRKILILALLVMAGCGQPATDGDFNSKLAGFQHLPGFIDLYHDLDGGKVYLRLDALDAPFLYQSSMARGVGSNDLGLDRGQLGDAYVVEFQRHGDKVLLVADNLDYRAQSDSEEERDAIAASFARSVLWGFSIAGHTSGALVIDATDFFLRDAHQLARRLKNTGEGTYAVDAARSAIYAPRTKAFPDNSEVEAVVTYKGEPGGNILRTVVPDPTSITVHLHHSFIRLPDDNYEPLPYDPRAGLIGLSYGADGFADYASPVGDELLVRYARRHRLEKKDPSATVSEAVEPIIYYVDRGAPEPIRSALIEGGNWWNAAFEAAGYKDAFRVELMPEGADPMDVRYNVIQWVHRSTRGWSYGSSVLDPRTGEIMKGHVTLGSLRVRQDYLIAEGLLSPYGDAERPDAMMAMALARIRQLSAHEIGHTLGIEHNFAASTQGGTSVMDYPFPVIGLSADGDIDLSDAYGVGVAAWDKRVVLYGYQDFADDVDAVAARQEILAETLATLKYVSDEDSRAVGTAHPDGNLWDNGADAIKELQHLMAVREQALAKFSINNIREGRPLATLEEVLVPVYLLHRFQLQAVAKLLGGDYFSYALRGDGQQATRPVAAGRQRAALDAMLATLNPDVLALSPELLATLSPRPPGYTLGRESFPRETGPTFDPFSPARSAAALTLQALLEPHRAARLVAANALDADMPGFDEVLRSLLASTWLAERQSGQQAEIQRNTNLLVLDSLLRLQVDEDVSPAVRALVLDTVAGLHDWLTARVGGERNAIWRGHYRIALSRIAQAQDDPQSIRKLPSVPVPPGSPIGS</sequence>
<accession>A0A193LIT4</accession>
<dbReference type="InterPro" id="IPR034032">
    <property type="entry name" value="Zn_MMP-like_bac"/>
</dbReference>
<protein>
    <submittedName>
        <fullName evidence="4">Peptidase</fullName>
    </submittedName>
</protein>
<dbReference type="STRING" id="1548547.BA177_15585"/>
<dbReference type="EMBL" id="CP016268">
    <property type="protein sequence ID" value="ANO52417.1"/>
    <property type="molecule type" value="Genomic_DNA"/>
</dbReference>
<dbReference type="PANTHER" id="PTHR38478:SF1">
    <property type="entry name" value="ZINC DEPENDENT METALLOPROTEASE DOMAIN LIPOPROTEIN"/>
    <property type="match status" value="1"/>
</dbReference>